<reference evidence="6 7" key="1">
    <citation type="submission" date="2019-12" db="EMBL/GenBank/DDBJ databases">
        <authorList>
            <person name="Zhao J."/>
        </authorList>
    </citation>
    <scope>NUCLEOTIDE SEQUENCE [LARGE SCALE GENOMIC DNA]</scope>
    <source>
        <strain evidence="6 7">S-15</strain>
    </source>
</reference>
<keyword evidence="3" id="KW-0812">Transmembrane</keyword>
<protein>
    <submittedName>
        <fullName evidence="6">DNA-binding response regulator</fullName>
    </submittedName>
</protein>
<feature type="domain" description="OmpR/PhoB-type" evidence="5">
    <location>
        <begin position="182"/>
        <end position="279"/>
    </location>
</feature>
<dbReference type="GO" id="GO:0000160">
    <property type="term" value="P:phosphorelay signal transduction system"/>
    <property type="evidence" value="ECO:0007669"/>
    <property type="project" value="InterPro"/>
</dbReference>
<evidence type="ECO:0000256" key="3">
    <source>
        <dbReference type="SAM" id="Phobius"/>
    </source>
</evidence>
<evidence type="ECO:0000313" key="6">
    <source>
        <dbReference type="EMBL" id="NBG67457.1"/>
    </source>
</evidence>
<keyword evidence="4" id="KW-0732">Signal</keyword>
<dbReference type="SMART" id="SM00862">
    <property type="entry name" value="Trans_reg_C"/>
    <property type="match status" value="1"/>
</dbReference>
<evidence type="ECO:0000256" key="1">
    <source>
        <dbReference type="ARBA" id="ARBA00023125"/>
    </source>
</evidence>
<dbReference type="Proteomes" id="UP000470771">
    <property type="component" value="Unassembled WGS sequence"/>
</dbReference>
<organism evidence="6 7">
    <name type="scientific">Acidiluteibacter ferrifornacis</name>
    <dbReference type="NCBI Taxonomy" id="2692424"/>
    <lineage>
        <taxon>Bacteria</taxon>
        <taxon>Pseudomonadati</taxon>
        <taxon>Bacteroidota</taxon>
        <taxon>Flavobacteriia</taxon>
        <taxon>Flavobacteriales</taxon>
        <taxon>Cryomorphaceae</taxon>
        <taxon>Acidiluteibacter</taxon>
    </lineage>
</organism>
<evidence type="ECO:0000259" key="5">
    <source>
        <dbReference type="PROSITE" id="PS51755"/>
    </source>
</evidence>
<keyword evidence="7" id="KW-1185">Reference proteome</keyword>
<dbReference type="AlphaFoldDB" id="A0A6N9NQV8"/>
<dbReference type="InterPro" id="IPR016032">
    <property type="entry name" value="Sig_transdc_resp-reg_C-effctor"/>
</dbReference>
<dbReference type="Gene3D" id="1.10.10.10">
    <property type="entry name" value="Winged helix-like DNA-binding domain superfamily/Winged helix DNA-binding domain"/>
    <property type="match status" value="1"/>
</dbReference>
<dbReference type="PROSITE" id="PS51755">
    <property type="entry name" value="OMPR_PHOB"/>
    <property type="match status" value="1"/>
</dbReference>
<name>A0A6N9NQV8_9FLAO</name>
<gene>
    <name evidence="6" type="ORF">GQN54_15120</name>
</gene>
<keyword evidence="3" id="KW-1133">Transmembrane helix</keyword>
<dbReference type="EMBL" id="WWNE01000018">
    <property type="protein sequence ID" value="NBG67457.1"/>
    <property type="molecule type" value="Genomic_DNA"/>
</dbReference>
<keyword evidence="1 2" id="KW-0238">DNA-binding</keyword>
<dbReference type="GO" id="GO:0003677">
    <property type="term" value="F:DNA binding"/>
    <property type="evidence" value="ECO:0007669"/>
    <property type="project" value="UniProtKB-UniRule"/>
</dbReference>
<feature type="signal peptide" evidence="4">
    <location>
        <begin position="1"/>
        <end position="22"/>
    </location>
</feature>
<proteinExistence type="predicted"/>
<dbReference type="InterPro" id="IPR036388">
    <property type="entry name" value="WH-like_DNA-bd_sf"/>
</dbReference>
<comment type="caution">
    <text evidence="6">The sequence shown here is derived from an EMBL/GenBank/DDBJ whole genome shotgun (WGS) entry which is preliminary data.</text>
</comment>
<dbReference type="InterPro" id="IPR001867">
    <property type="entry name" value="OmpR/PhoB-type_DNA-bd"/>
</dbReference>
<dbReference type="RefSeq" id="WP_160634401.1">
    <property type="nucleotide sequence ID" value="NZ_WWNE01000018.1"/>
</dbReference>
<sequence length="280" mass="32375">MNRIQTFFLLLFSLIASIQVSAETKEQQLKVILRGIGHEFLMQLNDDTSLVLPIEKVGNRYALKFGRSFSFEPDNLFLSTYKVMEEFEIIDQYIVEVESCDTSIVIHSFEANLLKDKESIACKMRALPIACYVFYFTLVENSTSHATTEENNSVWWMVPIGVVGLTLLLVWWRRRKRLQADNHLITIGQFQFDQKGMKLNLKAQSIELSSKETDLLYLLYTNENETLEREYILKVVWGDEGDYVGRTLDVFISKLRKKLEADSSIKIINVRGVGYRMVVG</sequence>
<evidence type="ECO:0000256" key="2">
    <source>
        <dbReference type="PROSITE-ProRule" id="PRU01091"/>
    </source>
</evidence>
<keyword evidence="3" id="KW-0472">Membrane</keyword>
<accession>A0A6N9NQV8</accession>
<evidence type="ECO:0000256" key="4">
    <source>
        <dbReference type="SAM" id="SignalP"/>
    </source>
</evidence>
<feature type="DNA-binding region" description="OmpR/PhoB-type" evidence="2">
    <location>
        <begin position="182"/>
        <end position="279"/>
    </location>
</feature>
<evidence type="ECO:0000313" key="7">
    <source>
        <dbReference type="Proteomes" id="UP000470771"/>
    </source>
</evidence>
<dbReference type="CDD" id="cd00383">
    <property type="entry name" value="trans_reg_C"/>
    <property type="match status" value="1"/>
</dbReference>
<feature type="chain" id="PRO_5027016623" evidence="4">
    <location>
        <begin position="23"/>
        <end position="280"/>
    </location>
</feature>
<dbReference type="Pfam" id="PF00486">
    <property type="entry name" value="Trans_reg_C"/>
    <property type="match status" value="1"/>
</dbReference>
<dbReference type="GO" id="GO:0006355">
    <property type="term" value="P:regulation of DNA-templated transcription"/>
    <property type="evidence" value="ECO:0007669"/>
    <property type="project" value="InterPro"/>
</dbReference>
<dbReference type="SUPFAM" id="SSF46894">
    <property type="entry name" value="C-terminal effector domain of the bipartite response regulators"/>
    <property type="match status" value="1"/>
</dbReference>
<feature type="transmembrane region" description="Helical" evidence="3">
    <location>
        <begin position="154"/>
        <end position="172"/>
    </location>
</feature>